<dbReference type="AlphaFoldDB" id="A0A1F5BU12"/>
<dbReference type="STRING" id="1797298.A2988_01310"/>
<gene>
    <name evidence="2" type="ORF">A2988_01310</name>
</gene>
<dbReference type="EMBL" id="MEYS01000002">
    <property type="protein sequence ID" value="OGD34103.1"/>
    <property type="molecule type" value="Genomic_DNA"/>
</dbReference>
<sequence>MFSIFVYLFSAIISLWASAFFYKAWKKTGGQNYHEFYLFFVFLVMSFTLYAFSSGIAAEIGNFIMLFSFAFVLRAFIRFQQVKSVSPNFISAVVAVFSFIKLFVGMNALPQPVIQGFLIYWHYAIIDAIVFSIGIILFTLALGVTFLSNLANIKKNKVPLFFLGLGFLFAGLGGSLVVLVNDFWPLLVSYIFIFTVFVCASVFILSSHTNKA</sequence>
<organism evidence="2 3">
    <name type="scientific">Candidatus Azambacteria bacterium RIFCSPLOWO2_01_FULL_46_25</name>
    <dbReference type="NCBI Taxonomy" id="1797298"/>
    <lineage>
        <taxon>Bacteria</taxon>
        <taxon>Candidatus Azamiibacteriota</taxon>
    </lineage>
</organism>
<feature type="transmembrane region" description="Helical" evidence="1">
    <location>
        <begin position="60"/>
        <end position="77"/>
    </location>
</feature>
<evidence type="ECO:0008006" key="4">
    <source>
        <dbReference type="Google" id="ProtNLM"/>
    </source>
</evidence>
<feature type="transmembrane region" description="Helical" evidence="1">
    <location>
        <begin position="6"/>
        <end position="24"/>
    </location>
</feature>
<protein>
    <recommendedName>
        <fullName evidence="4">Histidine kinase N-terminal 7TM region domain-containing protein</fullName>
    </recommendedName>
</protein>
<name>A0A1F5BU12_9BACT</name>
<feature type="transmembrane region" description="Helical" evidence="1">
    <location>
        <begin position="186"/>
        <end position="205"/>
    </location>
</feature>
<feature type="transmembrane region" description="Helical" evidence="1">
    <location>
        <begin position="89"/>
        <end position="109"/>
    </location>
</feature>
<keyword evidence="1" id="KW-0812">Transmembrane</keyword>
<feature type="transmembrane region" description="Helical" evidence="1">
    <location>
        <begin position="36"/>
        <end position="54"/>
    </location>
</feature>
<accession>A0A1F5BU12</accession>
<proteinExistence type="predicted"/>
<reference evidence="2 3" key="1">
    <citation type="journal article" date="2016" name="Nat. Commun.">
        <title>Thousands of microbial genomes shed light on interconnected biogeochemical processes in an aquifer system.</title>
        <authorList>
            <person name="Anantharaman K."/>
            <person name="Brown C.T."/>
            <person name="Hug L.A."/>
            <person name="Sharon I."/>
            <person name="Castelle C.J."/>
            <person name="Probst A.J."/>
            <person name="Thomas B.C."/>
            <person name="Singh A."/>
            <person name="Wilkins M.J."/>
            <person name="Karaoz U."/>
            <person name="Brodie E.L."/>
            <person name="Williams K.H."/>
            <person name="Hubbard S.S."/>
            <person name="Banfield J.F."/>
        </authorList>
    </citation>
    <scope>NUCLEOTIDE SEQUENCE [LARGE SCALE GENOMIC DNA]</scope>
</reference>
<dbReference type="Proteomes" id="UP000176650">
    <property type="component" value="Unassembled WGS sequence"/>
</dbReference>
<evidence type="ECO:0000313" key="2">
    <source>
        <dbReference type="EMBL" id="OGD34103.1"/>
    </source>
</evidence>
<feature type="transmembrane region" description="Helical" evidence="1">
    <location>
        <begin position="160"/>
        <end position="180"/>
    </location>
</feature>
<evidence type="ECO:0000256" key="1">
    <source>
        <dbReference type="SAM" id="Phobius"/>
    </source>
</evidence>
<keyword evidence="1" id="KW-0472">Membrane</keyword>
<comment type="caution">
    <text evidence="2">The sequence shown here is derived from an EMBL/GenBank/DDBJ whole genome shotgun (WGS) entry which is preliminary data.</text>
</comment>
<keyword evidence="1" id="KW-1133">Transmembrane helix</keyword>
<feature type="transmembrane region" description="Helical" evidence="1">
    <location>
        <begin position="121"/>
        <end position="148"/>
    </location>
</feature>
<evidence type="ECO:0000313" key="3">
    <source>
        <dbReference type="Proteomes" id="UP000176650"/>
    </source>
</evidence>